<evidence type="ECO:0000313" key="3">
    <source>
        <dbReference type="Proteomes" id="UP000526125"/>
    </source>
</evidence>
<accession>A0A7Y6BZS8</accession>
<sequence length="318" mass="35086">MSQLAIRTIETIAIEINSIKDHTKQIVLHSSIEIGRRLTEAKEMMPHGEWMNWLADSVDYKQSTANNLMKIFKEYGSDQLTLFGDNADSQALGSLNYTQAVALLGIPAEEREAFVQENDVDSMSTRELQEAVKARKDAEKALKAAQAEAEKAKKAMEKEQKLREKLEAQQADHALIVERLEAQAEEAAAAAAKAESGEDDGQATALQEELEKAKQEHADSLAQIKKLEQELKAKPIDVPAIVEKVPAEIEAELAELRKKVAQGTGEEAAIFKAHFKNLNDAFANLLSALEIVGKTDEELHAKYKAATNGLIDRMKAEL</sequence>
<dbReference type="RefSeq" id="WP_175397629.1">
    <property type="nucleotide sequence ID" value="NZ_JABMCB010000193.1"/>
</dbReference>
<reference evidence="2 3" key="1">
    <citation type="submission" date="2020-05" db="EMBL/GenBank/DDBJ databases">
        <title>Genome Sequencing of Type Strains.</title>
        <authorList>
            <person name="Lemaire J.F."/>
            <person name="Inderbitzin P."/>
            <person name="Gregorio O.A."/>
            <person name="Collins S.B."/>
            <person name="Wespe N."/>
            <person name="Knight-Connoni V."/>
        </authorList>
    </citation>
    <scope>NUCLEOTIDE SEQUENCE [LARGE SCALE GENOMIC DNA]</scope>
    <source>
        <strain evidence="2 3">LMG 21957</strain>
    </source>
</reference>
<gene>
    <name evidence="2" type="ORF">HP552_22480</name>
</gene>
<proteinExistence type="predicted"/>
<name>A0A7Y6BZS8_9BACL</name>
<protein>
    <submittedName>
        <fullName evidence="2">DUF3102 domain-containing protein</fullName>
    </submittedName>
</protein>
<evidence type="ECO:0000256" key="1">
    <source>
        <dbReference type="SAM" id="Coils"/>
    </source>
</evidence>
<dbReference type="Proteomes" id="UP000526125">
    <property type="component" value="Unassembled WGS sequence"/>
</dbReference>
<organism evidence="2 3">
    <name type="scientific">Paenibacillus xylanilyticus</name>
    <dbReference type="NCBI Taxonomy" id="248903"/>
    <lineage>
        <taxon>Bacteria</taxon>
        <taxon>Bacillati</taxon>
        <taxon>Bacillota</taxon>
        <taxon>Bacilli</taxon>
        <taxon>Bacillales</taxon>
        <taxon>Paenibacillaceae</taxon>
        <taxon>Paenibacillus</taxon>
    </lineage>
</organism>
<dbReference type="Pfam" id="PF11300">
    <property type="entry name" value="DUF3102"/>
    <property type="match status" value="1"/>
</dbReference>
<dbReference type="InterPro" id="IPR021451">
    <property type="entry name" value="DUF3102"/>
</dbReference>
<comment type="caution">
    <text evidence="2">The sequence shown here is derived from an EMBL/GenBank/DDBJ whole genome shotgun (WGS) entry which is preliminary data.</text>
</comment>
<keyword evidence="1" id="KW-0175">Coiled coil</keyword>
<dbReference type="AlphaFoldDB" id="A0A7Y6BZS8"/>
<feature type="coiled-coil region" evidence="1">
    <location>
        <begin position="128"/>
        <end position="230"/>
    </location>
</feature>
<dbReference type="EMBL" id="JABMCB010000193">
    <property type="protein sequence ID" value="NUU77984.1"/>
    <property type="molecule type" value="Genomic_DNA"/>
</dbReference>
<keyword evidence="3" id="KW-1185">Reference proteome</keyword>
<evidence type="ECO:0000313" key="2">
    <source>
        <dbReference type="EMBL" id="NUU77984.1"/>
    </source>
</evidence>